<keyword evidence="2 8" id="KW-0645">Protease</keyword>
<dbReference type="FunFam" id="3.40.50.200:FF:000014">
    <property type="entry name" value="Proteinase K"/>
    <property type="match status" value="1"/>
</dbReference>
<dbReference type="GO" id="GO:0006508">
    <property type="term" value="P:proteolysis"/>
    <property type="evidence" value="ECO:0007669"/>
    <property type="project" value="UniProtKB-KW"/>
</dbReference>
<dbReference type="InterPro" id="IPR015500">
    <property type="entry name" value="Peptidase_S8_subtilisin-rel"/>
</dbReference>
<dbReference type="InterPro" id="IPR000209">
    <property type="entry name" value="Peptidase_S8/S53_dom"/>
</dbReference>
<evidence type="ECO:0000256" key="6">
    <source>
        <dbReference type="ARBA" id="ARBA00023619"/>
    </source>
</evidence>
<feature type="active site" description="Charge relay system" evidence="7 8">
    <location>
        <position position="160"/>
    </location>
</feature>
<evidence type="ECO:0000313" key="10">
    <source>
        <dbReference type="EMBL" id="GAX20308.1"/>
    </source>
</evidence>
<dbReference type="PANTHER" id="PTHR43806">
    <property type="entry name" value="PEPTIDASE S8"/>
    <property type="match status" value="1"/>
</dbReference>
<comment type="caution">
    <text evidence="10">The sequence shown here is derived from an EMBL/GenBank/DDBJ whole genome shotgun (WGS) entry which is preliminary data.</text>
</comment>
<evidence type="ECO:0000256" key="7">
    <source>
        <dbReference type="PIRSR" id="PIRSR615500-1"/>
    </source>
</evidence>
<evidence type="ECO:0000256" key="4">
    <source>
        <dbReference type="ARBA" id="ARBA00022825"/>
    </source>
</evidence>
<feature type="active site" description="Charge relay system" evidence="7 8">
    <location>
        <position position="128"/>
    </location>
</feature>
<comment type="similarity">
    <text evidence="1 8">Belongs to the peptidase S8 family.</text>
</comment>
<dbReference type="InterPro" id="IPR036852">
    <property type="entry name" value="Peptidase_S8/S53_dom_sf"/>
</dbReference>
<name>A0A1Z5K2P5_FISSO</name>
<evidence type="ECO:0000256" key="5">
    <source>
        <dbReference type="ARBA" id="ARBA00023529"/>
    </source>
</evidence>
<dbReference type="Proteomes" id="UP000198406">
    <property type="component" value="Unassembled WGS sequence"/>
</dbReference>
<evidence type="ECO:0000313" key="11">
    <source>
        <dbReference type="Proteomes" id="UP000198406"/>
    </source>
</evidence>
<dbReference type="InterPro" id="IPR034193">
    <property type="entry name" value="PCSK9_ProteinaseK-like"/>
</dbReference>
<keyword evidence="11" id="KW-1185">Reference proteome</keyword>
<evidence type="ECO:0000259" key="9">
    <source>
        <dbReference type="Pfam" id="PF00082"/>
    </source>
</evidence>
<dbReference type="Gene3D" id="3.40.50.200">
    <property type="entry name" value="Peptidase S8/S53 domain"/>
    <property type="match status" value="1"/>
</dbReference>
<dbReference type="PANTHER" id="PTHR43806:SF11">
    <property type="entry name" value="CEREVISIN-RELATED"/>
    <property type="match status" value="1"/>
</dbReference>
<dbReference type="InterPro" id="IPR022398">
    <property type="entry name" value="Peptidase_S8_His-AS"/>
</dbReference>
<dbReference type="OrthoDB" id="166759at2759"/>
<dbReference type="PROSITE" id="PS00137">
    <property type="entry name" value="SUBTILASE_HIS"/>
    <property type="match status" value="1"/>
</dbReference>
<dbReference type="AlphaFoldDB" id="A0A1Z5K2P5"/>
<dbReference type="EC" id="3.4.21.62" evidence="6"/>
<dbReference type="CDD" id="cd04077">
    <property type="entry name" value="Peptidases_S8_PCSK9_ProteinaseK_like"/>
    <property type="match status" value="1"/>
</dbReference>
<dbReference type="GO" id="GO:0004252">
    <property type="term" value="F:serine-type endopeptidase activity"/>
    <property type="evidence" value="ECO:0007669"/>
    <property type="project" value="UniProtKB-UniRule"/>
</dbReference>
<dbReference type="PROSITE" id="PS00138">
    <property type="entry name" value="SUBTILASE_SER"/>
    <property type="match status" value="1"/>
</dbReference>
<dbReference type="GO" id="GO:0005615">
    <property type="term" value="C:extracellular space"/>
    <property type="evidence" value="ECO:0007669"/>
    <property type="project" value="TreeGrafter"/>
</dbReference>
<reference evidence="10 11" key="1">
    <citation type="journal article" date="2015" name="Plant Cell">
        <title>Oil accumulation by the oleaginous diatom Fistulifera solaris as revealed by the genome and transcriptome.</title>
        <authorList>
            <person name="Tanaka T."/>
            <person name="Maeda Y."/>
            <person name="Veluchamy A."/>
            <person name="Tanaka M."/>
            <person name="Abida H."/>
            <person name="Marechal E."/>
            <person name="Bowler C."/>
            <person name="Muto M."/>
            <person name="Sunaga Y."/>
            <person name="Tanaka M."/>
            <person name="Yoshino T."/>
            <person name="Taniguchi T."/>
            <person name="Fukuda Y."/>
            <person name="Nemoto M."/>
            <person name="Matsumoto M."/>
            <person name="Wong P.S."/>
            <person name="Aburatani S."/>
            <person name="Fujibuchi W."/>
        </authorList>
    </citation>
    <scope>NUCLEOTIDE SEQUENCE [LARGE SCALE GENOMIC DNA]</scope>
    <source>
        <strain evidence="10 11">JPCC DA0580</strain>
    </source>
</reference>
<proteinExistence type="inferred from homology"/>
<feature type="domain" description="Peptidase S8/S53" evidence="9">
    <location>
        <begin position="119"/>
        <end position="350"/>
    </location>
</feature>
<dbReference type="Pfam" id="PF00082">
    <property type="entry name" value="Peptidase_S8"/>
    <property type="match status" value="1"/>
</dbReference>
<dbReference type="InParanoid" id="A0A1Z5K2P5"/>
<feature type="active site" description="Charge relay system" evidence="7 8">
    <location>
        <position position="317"/>
    </location>
</feature>
<dbReference type="PRINTS" id="PR00723">
    <property type="entry name" value="SUBTILISIN"/>
</dbReference>
<evidence type="ECO:0000256" key="8">
    <source>
        <dbReference type="PROSITE-ProRule" id="PRU01240"/>
    </source>
</evidence>
<dbReference type="PROSITE" id="PS51892">
    <property type="entry name" value="SUBTILASE"/>
    <property type="match status" value="1"/>
</dbReference>
<sequence length="381" mass="40678">MSATASSAPVVIPNQYIVFYTPDADRAATNERLFFSSNSSIASSDSFSVVHEMDRAIAVTGISDAQSEELAQDPSVAKVIPDYEVSIDAVQASPYSWGLDRIDQSNLPLDDTYEYTYTGAGVQVYIFDSGIRKTHEDFGGRATCGINLVATETCTDLNFHGTHVAGTVGGTISGVAKGVQLVDVKVLDKSGRGSFSGILTGLEYVIAQKQNNPTIPMVINMSLGGNVVLPEVEDAIDDAVNAGIVVVVAAGNSALDACEQTPAYVSSAVTTGASNMDDTRADFSNFGDCVDIYAPGVDIVSAYYTGDDEYAYASGTSMAAPHIAGVAALYLEVNPTWTPAQVWNAMRDDAVEEIQRTYDPIENYFRMRRTTRLLTQTQPIS</sequence>
<gene>
    <name evidence="10" type="ORF">FisN_9Hh013</name>
</gene>
<keyword evidence="4 8" id="KW-0720">Serine protease</keyword>
<dbReference type="InterPro" id="IPR050131">
    <property type="entry name" value="Peptidase_S8_subtilisin-like"/>
</dbReference>
<evidence type="ECO:0000256" key="1">
    <source>
        <dbReference type="ARBA" id="ARBA00011073"/>
    </source>
</evidence>
<keyword evidence="3 8" id="KW-0378">Hydrolase</keyword>
<comment type="catalytic activity">
    <reaction evidence="5">
        <text>Hydrolysis of proteins with broad specificity for peptide bonds, and a preference for a large uncharged residue in P1. Hydrolyzes peptide amides.</text>
        <dbReference type="EC" id="3.4.21.62"/>
    </reaction>
</comment>
<evidence type="ECO:0000256" key="3">
    <source>
        <dbReference type="ARBA" id="ARBA00022801"/>
    </source>
</evidence>
<organism evidence="10 11">
    <name type="scientific">Fistulifera solaris</name>
    <name type="common">Oleaginous diatom</name>
    <dbReference type="NCBI Taxonomy" id="1519565"/>
    <lineage>
        <taxon>Eukaryota</taxon>
        <taxon>Sar</taxon>
        <taxon>Stramenopiles</taxon>
        <taxon>Ochrophyta</taxon>
        <taxon>Bacillariophyta</taxon>
        <taxon>Bacillariophyceae</taxon>
        <taxon>Bacillariophycidae</taxon>
        <taxon>Naviculales</taxon>
        <taxon>Naviculaceae</taxon>
        <taxon>Fistulifera</taxon>
    </lineage>
</organism>
<dbReference type="InterPro" id="IPR023828">
    <property type="entry name" value="Peptidase_S8_Ser-AS"/>
</dbReference>
<accession>A0A1Z5K2P5</accession>
<evidence type="ECO:0000256" key="2">
    <source>
        <dbReference type="ARBA" id="ARBA00022670"/>
    </source>
</evidence>
<protein>
    <recommendedName>
        <fullName evidence="6">subtilisin</fullName>
        <ecNumber evidence="6">3.4.21.62</ecNumber>
    </recommendedName>
</protein>
<dbReference type="EMBL" id="BDSP01000147">
    <property type="protein sequence ID" value="GAX20308.1"/>
    <property type="molecule type" value="Genomic_DNA"/>
</dbReference>
<dbReference type="SUPFAM" id="SSF52743">
    <property type="entry name" value="Subtilisin-like"/>
    <property type="match status" value="1"/>
</dbReference>